<keyword evidence="1" id="KW-0812">Transmembrane</keyword>
<feature type="transmembrane region" description="Helical" evidence="1">
    <location>
        <begin position="125"/>
        <end position="149"/>
    </location>
</feature>
<evidence type="ECO:0000256" key="1">
    <source>
        <dbReference type="SAM" id="Phobius"/>
    </source>
</evidence>
<feature type="transmembrane region" description="Helical" evidence="1">
    <location>
        <begin position="254"/>
        <end position="274"/>
    </location>
</feature>
<dbReference type="EMBL" id="DVJQ01000056">
    <property type="protein sequence ID" value="HIS74692.1"/>
    <property type="molecule type" value="Genomic_DNA"/>
</dbReference>
<protein>
    <recommendedName>
        <fullName evidence="4">Glycerophosphoryl diester phosphodiesterase membrane domain-containing protein</fullName>
    </recommendedName>
</protein>
<keyword evidence="1" id="KW-1133">Transmembrane helix</keyword>
<dbReference type="AlphaFoldDB" id="A0A9D1JYG7"/>
<organism evidence="2 3">
    <name type="scientific">Candidatus Galligastranaerophilus intestinavium</name>
    <dbReference type="NCBI Taxonomy" id="2840836"/>
    <lineage>
        <taxon>Bacteria</taxon>
        <taxon>Candidatus Galligastranaerophilus</taxon>
    </lineage>
</organism>
<comment type="caution">
    <text evidence="2">The sequence shown here is derived from an EMBL/GenBank/DDBJ whole genome shotgun (WGS) entry which is preliminary data.</text>
</comment>
<keyword evidence="1" id="KW-0472">Membrane</keyword>
<feature type="transmembrane region" description="Helical" evidence="1">
    <location>
        <begin position="64"/>
        <end position="84"/>
    </location>
</feature>
<feature type="transmembrane region" description="Helical" evidence="1">
    <location>
        <begin position="155"/>
        <end position="176"/>
    </location>
</feature>
<feature type="transmembrane region" description="Helical" evidence="1">
    <location>
        <begin position="209"/>
        <end position="242"/>
    </location>
</feature>
<gene>
    <name evidence="2" type="ORF">IAA86_06700</name>
</gene>
<proteinExistence type="predicted"/>
<evidence type="ECO:0008006" key="4">
    <source>
        <dbReference type="Google" id="ProtNLM"/>
    </source>
</evidence>
<reference evidence="2" key="1">
    <citation type="submission" date="2020-10" db="EMBL/GenBank/DDBJ databases">
        <authorList>
            <person name="Gilroy R."/>
        </authorList>
    </citation>
    <scope>NUCLEOTIDE SEQUENCE</scope>
    <source>
        <strain evidence="2">CHK152-2871</strain>
    </source>
</reference>
<dbReference type="Proteomes" id="UP000886865">
    <property type="component" value="Unassembled WGS sequence"/>
</dbReference>
<evidence type="ECO:0000313" key="3">
    <source>
        <dbReference type="Proteomes" id="UP000886865"/>
    </source>
</evidence>
<evidence type="ECO:0000313" key="2">
    <source>
        <dbReference type="EMBL" id="HIS74692.1"/>
    </source>
</evidence>
<accession>A0A9D1JYG7</accession>
<sequence length="281" mass="32419">MDRKYMFYNIIGRSFDFLAKNLFTFIKCAFFPVVMQILGIILSLFPCIFLTVIQKLDGEALIPYIIPMLICLIVGIILFCIGFWKYLLLSCYFTLGTNDYDENKGFYLQIYKNDILKRQGNYAKVLLWAALFGILIFVAGMLIVFAVSYNIAKQALPLILAMAILLMTVALIWYYVKITFIVPIFTMEKDLKPYDVFLKSFNMIKGSKFWFIFALGLVVNIITIILELIFVFLASFICSFFISENFIQSIANLVSSLVYVLLFPFITSVVMLAYKRMTVNQ</sequence>
<reference evidence="2" key="2">
    <citation type="journal article" date="2021" name="PeerJ">
        <title>Extensive microbial diversity within the chicken gut microbiome revealed by metagenomics and culture.</title>
        <authorList>
            <person name="Gilroy R."/>
            <person name="Ravi A."/>
            <person name="Getino M."/>
            <person name="Pursley I."/>
            <person name="Horton D.L."/>
            <person name="Alikhan N.F."/>
            <person name="Baker D."/>
            <person name="Gharbi K."/>
            <person name="Hall N."/>
            <person name="Watson M."/>
            <person name="Adriaenssens E.M."/>
            <person name="Foster-Nyarko E."/>
            <person name="Jarju S."/>
            <person name="Secka A."/>
            <person name="Antonio M."/>
            <person name="Oren A."/>
            <person name="Chaudhuri R.R."/>
            <person name="La Ragione R."/>
            <person name="Hildebrand F."/>
            <person name="Pallen M.J."/>
        </authorList>
    </citation>
    <scope>NUCLEOTIDE SEQUENCE</scope>
    <source>
        <strain evidence="2">CHK152-2871</strain>
    </source>
</reference>
<name>A0A9D1JYG7_9BACT</name>
<feature type="transmembrane region" description="Helical" evidence="1">
    <location>
        <begin position="21"/>
        <end position="52"/>
    </location>
</feature>